<feature type="region of interest" description="Disordered" evidence="1">
    <location>
        <begin position="981"/>
        <end position="1000"/>
    </location>
</feature>
<organism evidence="2">
    <name type="scientific">Timema bartmani</name>
    <dbReference type="NCBI Taxonomy" id="61472"/>
    <lineage>
        <taxon>Eukaryota</taxon>
        <taxon>Metazoa</taxon>
        <taxon>Ecdysozoa</taxon>
        <taxon>Arthropoda</taxon>
        <taxon>Hexapoda</taxon>
        <taxon>Insecta</taxon>
        <taxon>Pterygota</taxon>
        <taxon>Neoptera</taxon>
        <taxon>Polyneoptera</taxon>
        <taxon>Phasmatodea</taxon>
        <taxon>Timematodea</taxon>
        <taxon>Timematoidea</taxon>
        <taxon>Timematidae</taxon>
        <taxon>Timema</taxon>
    </lineage>
</organism>
<feature type="compositionally biased region" description="Basic and acidic residues" evidence="1">
    <location>
        <begin position="926"/>
        <end position="935"/>
    </location>
</feature>
<evidence type="ECO:0000313" key="2">
    <source>
        <dbReference type="EMBL" id="CAD7443411.1"/>
    </source>
</evidence>
<feature type="compositionally biased region" description="Basic and acidic residues" evidence="1">
    <location>
        <begin position="849"/>
        <end position="863"/>
    </location>
</feature>
<dbReference type="EMBL" id="OD566131">
    <property type="protein sequence ID" value="CAD7443411.1"/>
    <property type="molecule type" value="Genomic_DNA"/>
</dbReference>
<feature type="compositionally biased region" description="Acidic residues" evidence="1">
    <location>
        <begin position="786"/>
        <end position="796"/>
    </location>
</feature>
<feature type="region of interest" description="Disordered" evidence="1">
    <location>
        <begin position="783"/>
        <end position="809"/>
    </location>
</feature>
<feature type="region of interest" description="Disordered" evidence="1">
    <location>
        <begin position="527"/>
        <end position="550"/>
    </location>
</feature>
<gene>
    <name evidence="2" type="ORF">TBIB3V08_LOCUS5819</name>
</gene>
<evidence type="ECO:0000256" key="1">
    <source>
        <dbReference type="SAM" id="MobiDB-lite"/>
    </source>
</evidence>
<proteinExistence type="predicted"/>
<dbReference type="AlphaFoldDB" id="A0A7R9EXX0"/>
<protein>
    <submittedName>
        <fullName evidence="2">Uncharacterized protein</fullName>
    </submittedName>
</protein>
<feature type="compositionally biased region" description="Polar residues" evidence="1">
    <location>
        <begin position="914"/>
        <end position="924"/>
    </location>
</feature>
<reference evidence="2" key="1">
    <citation type="submission" date="2020-11" db="EMBL/GenBank/DDBJ databases">
        <authorList>
            <person name="Tran Van P."/>
        </authorList>
    </citation>
    <scope>NUCLEOTIDE SEQUENCE</scope>
</reference>
<name>A0A7R9EXX0_9NEOP</name>
<feature type="region of interest" description="Disordered" evidence="1">
    <location>
        <begin position="849"/>
        <end position="973"/>
    </location>
</feature>
<accession>A0A7R9EXX0</accession>
<feature type="compositionally biased region" description="Polar residues" evidence="1">
    <location>
        <begin position="527"/>
        <end position="537"/>
    </location>
</feature>
<feature type="compositionally biased region" description="Low complexity" evidence="1">
    <location>
        <begin position="893"/>
        <end position="907"/>
    </location>
</feature>
<feature type="region of interest" description="Disordered" evidence="1">
    <location>
        <begin position="198"/>
        <end position="240"/>
    </location>
</feature>
<sequence length="1000" mass="114083">MSVESCDSELLESAYANVGLHADPVWLLNEPDVYQRANQVLWVCCNRLWHHTRSFRVNNVLPQNRIQTRSVRDTIPFSRLARYGNYRYDEERESHYMCDDESGDARYGPIVCPEENPEPWMLPEVEQEFKRLTKEELPGEYTLAFKRAGAYHPRAFMPAKDYHPRDFKKARPYHSRALKRARAYRPWTFKKAGAYRPRNFMPSTVPGPSRDQESTILGPSRDQESTILGPSREQELTVQGSSEEIKAYHLRAFKKARAYHPRAFMPARAYHFRTFKRSRASRPRAVKRARAYRQEQDRQDNYTLFLLADSESEDLCIYPVPRYSVTSLEEVQLEARMLSCHVKDIWDPRRRYRPCLNAEVPEFHPGSFPHFPSSRGLSHRAGLFPYIWDDDRGRIKTPSPHSDSVLPKFPSTREHSCIDPVQYLPPISSSSIPVYSSTSTTVNRPQQGLKQRRTYENLVLLTNSTPHLVEQCPSTDVSVLPQQIPVYQRPPEFYQEPTAPSDARRRQGVDYSNLIFLTKGQRIQGRVQNNAPHPSSQNEEHHSNQFGQSVEGTSNSLSMVYYDFKQDYRKCLPPITLTEEIYQECQNPTGSSSTTDAGVPLELLNIQDPVASTLIARWLSEVYQDRAVEFREVNLLSQECVRLESQLCCTTPSEIENSDTNFPPMKTSTPLKDVPPTAIEDIDISRISTTAPPSSIGTNSLASAECKQQRRLYRDVVAAKCNSTHTQHQASEVIPADNSFDDLERQALEQYRNSEESLFKRLQQPNPSEDSISKRYQELERQAVEQYDESSSDDTETTNMTGEGGCRNGCPTACRNTLKSSKSTYGGFAAVNKGRLVVSESKSLSAICRDNKSERSCGDEASQHGRATQTKPSGTLRPIQEPFHSHTPIRSITPTYSPTETLSTETPPFLPTPYKSSEYQTLLSTDPRRTHDRKLQPPSELVHSSSTHRKGGKNQERSKTTRTPPTPLPRNRSTAYNLILNPQISQTHQKNHNQSPTREI</sequence>